<dbReference type="AlphaFoldDB" id="A0A284VQW3"/>
<keyword evidence="2" id="KW-1185">Reference proteome</keyword>
<organism evidence="1 2">
    <name type="scientific">Candidatus Methanoperedens nitratireducens</name>
    <dbReference type="NCBI Taxonomy" id="1392998"/>
    <lineage>
        <taxon>Archaea</taxon>
        <taxon>Methanobacteriati</taxon>
        <taxon>Methanobacteriota</taxon>
        <taxon>Stenosarchaea group</taxon>
        <taxon>Methanomicrobia</taxon>
        <taxon>Methanosarcinales</taxon>
        <taxon>ANME-2 cluster</taxon>
        <taxon>Candidatus Methanoperedentaceae</taxon>
        <taxon>Candidatus Methanoperedens</taxon>
    </lineage>
</organism>
<accession>A0A284VQW3</accession>
<dbReference type="PROSITE" id="PS51257">
    <property type="entry name" value="PROKAR_LIPOPROTEIN"/>
    <property type="match status" value="1"/>
</dbReference>
<name>A0A284VQW3_9EURY</name>
<evidence type="ECO:0000313" key="1">
    <source>
        <dbReference type="EMBL" id="SNQ61680.1"/>
    </source>
</evidence>
<reference evidence="2" key="1">
    <citation type="submission" date="2017-06" db="EMBL/GenBank/DDBJ databases">
        <authorList>
            <person name="Cremers G."/>
        </authorList>
    </citation>
    <scope>NUCLEOTIDE SEQUENCE [LARGE SCALE GENOMIC DNA]</scope>
</reference>
<dbReference type="Proteomes" id="UP000218615">
    <property type="component" value="Unassembled WGS sequence"/>
</dbReference>
<proteinExistence type="predicted"/>
<sequence>MRRLYLILAVLLMLAVVISGCVGKSPGERSQQNPTSQASMLEGNITVPGENDLQIEDVQASPAEVVDMGSLI</sequence>
<dbReference type="EMBL" id="FZMP01000193">
    <property type="protein sequence ID" value="SNQ61680.1"/>
    <property type="molecule type" value="Genomic_DNA"/>
</dbReference>
<dbReference type="RefSeq" id="WP_096206337.1">
    <property type="nucleotide sequence ID" value="NZ_FZMP01000193.1"/>
</dbReference>
<evidence type="ECO:0000313" key="2">
    <source>
        <dbReference type="Proteomes" id="UP000218615"/>
    </source>
</evidence>
<gene>
    <name evidence="1" type="ORF">MNV_470011</name>
</gene>
<protein>
    <submittedName>
        <fullName evidence="1">Uncharacterized protein</fullName>
    </submittedName>
</protein>